<protein>
    <recommendedName>
        <fullName evidence="2">UBA domain-containing protein</fullName>
    </recommendedName>
</protein>
<sequence>MKLVWEIKNKGKMIWPEGSKLVMIRGNFICEDVVLRKIEPGEKALVEVQTRLPYSEGICNGTWQIDTGNKKFGKIKAYVKCMIDEKVRTLVNMGFSTEKAKAALNNSNGDLDLAISQIPNI</sequence>
<name>A0A1R2D489_9CILI</name>
<dbReference type="SMART" id="SM00165">
    <property type="entry name" value="UBA"/>
    <property type="match status" value="1"/>
</dbReference>
<reference evidence="3 4" key="1">
    <citation type="submission" date="2016-11" db="EMBL/GenBank/DDBJ databases">
        <title>The macronuclear genome of Stentor coeruleus: a giant cell with tiny introns.</title>
        <authorList>
            <person name="Slabodnick M."/>
            <person name="Ruby J.G."/>
            <person name="Reiff S.B."/>
            <person name="Swart E.C."/>
            <person name="Gosai S."/>
            <person name="Prabakaran S."/>
            <person name="Witkowska E."/>
            <person name="Larue G.E."/>
            <person name="Fisher S."/>
            <person name="Freeman R.M."/>
            <person name="Gunawardena J."/>
            <person name="Chu W."/>
            <person name="Stover N.A."/>
            <person name="Gregory B.D."/>
            <person name="Nowacki M."/>
            <person name="Derisi J."/>
            <person name="Roy S.W."/>
            <person name="Marshall W.F."/>
            <person name="Sood P."/>
        </authorList>
    </citation>
    <scope>NUCLEOTIDE SEQUENCE [LARGE SCALE GENOMIC DNA]</scope>
    <source>
        <strain evidence="3">WM001</strain>
    </source>
</reference>
<comment type="caution">
    <text evidence="3">The sequence shown here is derived from an EMBL/GenBank/DDBJ whole genome shotgun (WGS) entry which is preliminary data.</text>
</comment>
<evidence type="ECO:0000313" key="3">
    <source>
        <dbReference type="EMBL" id="OMJ96031.1"/>
    </source>
</evidence>
<dbReference type="SUPFAM" id="SSF46934">
    <property type="entry name" value="UBA-like"/>
    <property type="match status" value="1"/>
</dbReference>
<dbReference type="AlphaFoldDB" id="A0A1R2D489"/>
<dbReference type="EMBL" id="MPUH01000004">
    <property type="protein sequence ID" value="OMJ96031.1"/>
    <property type="molecule type" value="Genomic_DNA"/>
</dbReference>
<dbReference type="InterPro" id="IPR013783">
    <property type="entry name" value="Ig-like_fold"/>
</dbReference>
<comment type="subcellular location">
    <subcellularLocation>
        <location evidence="1">Cytoplasmic vesicle</location>
        <location evidence="1">Autophagosome</location>
    </subcellularLocation>
</comment>
<dbReference type="Pfam" id="PF16158">
    <property type="entry name" value="N_BRCA1_IG"/>
    <property type="match status" value="1"/>
</dbReference>
<evidence type="ECO:0000259" key="2">
    <source>
        <dbReference type="PROSITE" id="PS50030"/>
    </source>
</evidence>
<dbReference type="PROSITE" id="PS50030">
    <property type="entry name" value="UBA"/>
    <property type="match status" value="1"/>
</dbReference>
<evidence type="ECO:0000256" key="1">
    <source>
        <dbReference type="ARBA" id="ARBA00004419"/>
    </source>
</evidence>
<dbReference type="InterPro" id="IPR032350">
    <property type="entry name" value="Nbr1_FW"/>
</dbReference>
<dbReference type="InterPro" id="IPR009060">
    <property type="entry name" value="UBA-like_sf"/>
</dbReference>
<dbReference type="Gene3D" id="2.60.40.10">
    <property type="entry name" value="Immunoglobulins"/>
    <property type="match status" value="1"/>
</dbReference>
<feature type="domain" description="UBA" evidence="2">
    <location>
        <begin position="82"/>
        <end position="118"/>
    </location>
</feature>
<dbReference type="CDD" id="cd14270">
    <property type="entry name" value="UBA"/>
    <property type="match status" value="1"/>
</dbReference>
<accession>A0A1R2D489</accession>
<evidence type="ECO:0000313" key="4">
    <source>
        <dbReference type="Proteomes" id="UP000187209"/>
    </source>
</evidence>
<proteinExistence type="predicted"/>
<gene>
    <name evidence="3" type="ORF">SteCoe_409</name>
</gene>
<dbReference type="InterPro" id="IPR015940">
    <property type="entry name" value="UBA"/>
</dbReference>
<dbReference type="Proteomes" id="UP000187209">
    <property type="component" value="Unassembled WGS sequence"/>
</dbReference>
<dbReference type="OrthoDB" id="313562at2759"/>
<dbReference type="Pfam" id="PF00627">
    <property type="entry name" value="UBA"/>
    <property type="match status" value="1"/>
</dbReference>
<dbReference type="GO" id="GO:0005776">
    <property type="term" value="C:autophagosome"/>
    <property type="evidence" value="ECO:0007669"/>
    <property type="project" value="UniProtKB-SubCell"/>
</dbReference>
<organism evidence="3 4">
    <name type="scientific">Stentor coeruleus</name>
    <dbReference type="NCBI Taxonomy" id="5963"/>
    <lineage>
        <taxon>Eukaryota</taxon>
        <taxon>Sar</taxon>
        <taxon>Alveolata</taxon>
        <taxon>Ciliophora</taxon>
        <taxon>Postciliodesmatophora</taxon>
        <taxon>Heterotrichea</taxon>
        <taxon>Heterotrichida</taxon>
        <taxon>Stentoridae</taxon>
        <taxon>Stentor</taxon>
    </lineage>
</organism>
<keyword evidence="4" id="KW-1185">Reference proteome</keyword>